<dbReference type="Proteomes" id="UP000830434">
    <property type="component" value="Chromosome"/>
</dbReference>
<dbReference type="InterPro" id="IPR001296">
    <property type="entry name" value="Glyco_trans_1"/>
</dbReference>
<evidence type="ECO:0000259" key="1">
    <source>
        <dbReference type="Pfam" id="PF00534"/>
    </source>
</evidence>
<keyword evidence="3" id="KW-1185">Reference proteome</keyword>
<dbReference type="PANTHER" id="PTHR45947:SF3">
    <property type="entry name" value="SULFOQUINOVOSYL TRANSFERASE SQD2"/>
    <property type="match status" value="1"/>
</dbReference>
<name>A0A8U0IF62_9EURY</name>
<evidence type="ECO:0000313" key="2">
    <source>
        <dbReference type="EMBL" id="UPV98943.1"/>
    </source>
</evidence>
<feature type="domain" description="Glycosyl transferase family 1" evidence="1">
    <location>
        <begin position="194"/>
        <end position="328"/>
    </location>
</feature>
<keyword evidence="2" id="KW-0808">Transferase</keyword>
<dbReference type="GO" id="GO:0016757">
    <property type="term" value="F:glycosyltransferase activity"/>
    <property type="evidence" value="ECO:0007669"/>
    <property type="project" value="UniProtKB-KW"/>
</dbReference>
<dbReference type="SUPFAM" id="SSF53756">
    <property type="entry name" value="UDP-Glycosyltransferase/glycogen phosphorylase"/>
    <property type="match status" value="1"/>
</dbReference>
<dbReference type="EC" id="2.4.-.-" evidence="2"/>
<protein>
    <submittedName>
        <fullName evidence="2">Glycosyltransferase</fullName>
        <ecNumber evidence="2">2.4.-.-</ecNumber>
    </submittedName>
</protein>
<dbReference type="GeneID" id="72190273"/>
<gene>
    <name evidence="2" type="ORF">M0R88_10420</name>
</gene>
<dbReference type="PANTHER" id="PTHR45947">
    <property type="entry name" value="SULFOQUINOVOSYL TRANSFERASE SQD2"/>
    <property type="match status" value="1"/>
</dbReference>
<dbReference type="InterPro" id="IPR050194">
    <property type="entry name" value="Glycosyltransferase_grp1"/>
</dbReference>
<reference evidence="2" key="1">
    <citation type="submission" date="2022-04" db="EMBL/GenBank/DDBJ databases">
        <title>Diverse halophilic archaea isolated from saline environments.</title>
        <authorList>
            <person name="Cui H.-L."/>
        </authorList>
    </citation>
    <scope>NUCLEOTIDE SEQUENCE</scope>
    <source>
        <strain evidence="2">XZYJT40</strain>
    </source>
</reference>
<dbReference type="Gene3D" id="3.40.50.2000">
    <property type="entry name" value="Glycogen Phosphorylase B"/>
    <property type="match status" value="1"/>
</dbReference>
<dbReference type="Pfam" id="PF00534">
    <property type="entry name" value="Glycos_transf_1"/>
    <property type="match status" value="1"/>
</dbReference>
<dbReference type="AlphaFoldDB" id="A0A8U0IF62"/>
<accession>A0A8U0IF62</accession>
<dbReference type="KEGG" id="haxz:M0R88_10420"/>
<evidence type="ECO:0000313" key="3">
    <source>
        <dbReference type="Proteomes" id="UP000830434"/>
    </source>
</evidence>
<dbReference type="EMBL" id="CP096658">
    <property type="protein sequence ID" value="UPV98943.1"/>
    <property type="molecule type" value="Genomic_DNA"/>
</dbReference>
<organism evidence="2 3">
    <name type="scientific">Halorussus gelatinilyticus</name>
    <dbReference type="NCBI Taxonomy" id="2937524"/>
    <lineage>
        <taxon>Archaea</taxon>
        <taxon>Methanobacteriati</taxon>
        <taxon>Methanobacteriota</taxon>
        <taxon>Stenosarchaea group</taxon>
        <taxon>Halobacteria</taxon>
        <taxon>Halobacteriales</taxon>
        <taxon>Haladaptataceae</taxon>
        <taxon>Halorussus</taxon>
    </lineage>
</organism>
<proteinExistence type="predicted"/>
<dbReference type="RefSeq" id="WP_248653447.1">
    <property type="nucleotide sequence ID" value="NZ_CP096658.1"/>
</dbReference>
<keyword evidence="2" id="KW-0328">Glycosyltransferase</keyword>
<sequence>MNQGPFSNPVIIHDPFDIHGGSQEYISHLAETIEAPVYTLTNETNLDENIEMNSFGSTLTTKLDSIPALGEVVRIVEYENFHVPEEHDVVITSGTFGQSVIHHPEQHRIHLLHTPTRWLFDLAPGKFNDSIYIPKIAKYLYQSARRVHEISTISRIDEFIVNSEIIENRLKSYYQRDATDIIYPPIQVDKYYNKDPKGFLLYLGRITPAKGIKQIISAVSDSDYLLKVAGSGPLENPLRRSSGDNIEFLGFVSEEKKHELLATCDGLIFNSKHEDFGIVPIEAFASGKPVIGVNEGFTKFQIEDGKNGILYDRGVENLQQGIQEMYTKDWDINQIQSSVKPYSIEKFENDWKRLISRND</sequence>